<dbReference type="Gene3D" id="1.10.357.10">
    <property type="entry name" value="Tetracycline Repressor, domain 2"/>
    <property type="match status" value="1"/>
</dbReference>
<dbReference type="STRING" id="499555.BJL86_0016"/>
<evidence type="ECO:0000313" key="4">
    <source>
        <dbReference type="EMBL" id="ANI90828.1"/>
    </source>
</evidence>
<sequence length="244" mass="26587">MDAAVEHVSTNGLRATPSLSMEDIIAAADVPRATAYRLWPSREIFATDVLDRLARGQSTPTLDLEAIETAVHAVAAEVTAGAEGIEIVGMLMGTIIEKEFDLLVDSHPWRAFLAYETALSSIPDPDQRARLLNRLAENEERTTHGIALLYGRVAAALGLRPRAEDSLLVAAQASRVLARGLVNDAVRETSTPQRRHADRRCLRESTCDLIRAALDTEEGAGLPSSWPNDVITEIRAELDRAGFR</sequence>
<organism evidence="4 5">
    <name type="scientific">Dietzia timorensis</name>
    <dbReference type="NCBI Taxonomy" id="499555"/>
    <lineage>
        <taxon>Bacteria</taxon>
        <taxon>Bacillati</taxon>
        <taxon>Actinomycetota</taxon>
        <taxon>Actinomycetes</taxon>
        <taxon>Mycobacteriales</taxon>
        <taxon>Dietziaceae</taxon>
        <taxon>Dietzia</taxon>
    </lineage>
</organism>
<evidence type="ECO:0000256" key="2">
    <source>
        <dbReference type="PROSITE-ProRule" id="PRU00335"/>
    </source>
</evidence>
<dbReference type="InterPro" id="IPR009057">
    <property type="entry name" value="Homeodomain-like_sf"/>
</dbReference>
<dbReference type="SUPFAM" id="SSF46689">
    <property type="entry name" value="Homeodomain-like"/>
    <property type="match status" value="1"/>
</dbReference>
<gene>
    <name evidence="4" type="ORF">BJL86_0016</name>
</gene>
<evidence type="ECO:0000313" key="5">
    <source>
        <dbReference type="Proteomes" id="UP000186104"/>
    </source>
</evidence>
<reference evidence="4 5" key="1">
    <citation type="submission" date="2016-06" db="EMBL/GenBank/DDBJ databases">
        <title>Complete genome sequence of a saline-alkali tolerant type strain Dietzia timorensis ID05-A0528T.</title>
        <authorList>
            <person name="Wu X."/>
        </authorList>
    </citation>
    <scope>NUCLEOTIDE SEQUENCE [LARGE SCALE GENOMIC DNA]</scope>
    <source>
        <strain evidence="4 5">ID05-A0528</strain>
    </source>
</reference>
<dbReference type="AlphaFoldDB" id="A0A173LH12"/>
<feature type="DNA-binding region" description="H-T-H motif" evidence="2">
    <location>
        <begin position="20"/>
        <end position="39"/>
    </location>
</feature>
<dbReference type="PROSITE" id="PS50977">
    <property type="entry name" value="HTH_TETR_2"/>
    <property type="match status" value="1"/>
</dbReference>
<dbReference type="InterPro" id="IPR001647">
    <property type="entry name" value="HTH_TetR"/>
</dbReference>
<feature type="domain" description="HTH tetR-type" evidence="3">
    <location>
        <begin position="1"/>
        <end position="57"/>
    </location>
</feature>
<dbReference type="GO" id="GO:0003677">
    <property type="term" value="F:DNA binding"/>
    <property type="evidence" value="ECO:0007669"/>
    <property type="project" value="UniProtKB-UniRule"/>
</dbReference>
<protein>
    <recommendedName>
        <fullName evidence="3">HTH tetR-type domain-containing protein</fullName>
    </recommendedName>
</protein>
<accession>A0A173LH12</accession>
<keyword evidence="5" id="KW-1185">Reference proteome</keyword>
<name>A0A173LH12_9ACTN</name>
<keyword evidence="1 2" id="KW-0238">DNA-binding</keyword>
<proteinExistence type="predicted"/>
<evidence type="ECO:0000259" key="3">
    <source>
        <dbReference type="PROSITE" id="PS50977"/>
    </source>
</evidence>
<evidence type="ECO:0000256" key="1">
    <source>
        <dbReference type="ARBA" id="ARBA00023125"/>
    </source>
</evidence>
<dbReference type="EMBL" id="CP015961">
    <property type="protein sequence ID" value="ANI90828.1"/>
    <property type="molecule type" value="Genomic_DNA"/>
</dbReference>
<dbReference type="KEGG" id="dtm:BJL86_0016"/>
<dbReference type="Proteomes" id="UP000186104">
    <property type="component" value="Chromosome"/>
</dbReference>